<evidence type="ECO:0000256" key="2">
    <source>
        <dbReference type="ARBA" id="ARBA00008974"/>
    </source>
</evidence>
<keyword evidence="3 7" id="KW-0813">Transport</keyword>
<feature type="transmembrane region" description="Helical" evidence="9">
    <location>
        <begin position="430"/>
        <end position="452"/>
    </location>
</feature>
<dbReference type="STRING" id="27342.A0A0H2SHV3"/>
<feature type="transmembrane region" description="Helical" evidence="9">
    <location>
        <begin position="296"/>
        <end position="312"/>
    </location>
</feature>
<dbReference type="PIRSF" id="PIRSF002744">
    <property type="entry name" value="Pur-cyt_permease"/>
    <property type="match status" value="1"/>
</dbReference>
<comment type="subcellular location">
    <subcellularLocation>
        <location evidence="1">Membrane</location>
        <topology evidence="1">Multi-pass membrane protein</topology>
    </subcellularLocation>
</comment>
<dbReference type="EMBL" id="KQ085913">
    <property type="protein sequence ID" value="KLO16656.1"/>
    <property type="molecule type" value="Genomic_DNA"/>
</dbReference>
<organism evidence="10 11">
    <name type="scientific">Schizopora paradoxa</name>
    <dbReference type="NCBI Taxonomy" id="27342"/>
    <lineage>
        <taxon>Eukaryota</taxon>
        <taxon>Fungi</taxon>
        <taxon>Dikarya</taxon>
        <taxon>Basidiomycota</taxon>
        <taxon>Agaricomycotina</taxon>
        <taxon>Agaricomycetes</taxon>
        <taxon>Hymenochaetales</taxon>
        <taxon>Schizoporaceae</taxon>
        <taxon>Schizopora</taxon>
    </lineage>
</organism>
<feature type="transmembrane region" description="Helical" evidence="9">
    <location>
        <begin position="93"/>
        <end position="112"/>
    </location>
</feature>
<reference evidence="10 11" key="1">
    <citation type="submission" date="2015-04" db="EMBL/GenBank/DDBJ databases">
        <title>Complete genome sequence of Schizopora paradoxa KUC8140, a cosmopolitan wood degrader in East Asia.</title>
        <authorList>
            <consortium name="DOE Joint Genome Institute"/>
            <person name="Min B."/>
            <person name="Park H."/>
            <person name="Jang Y."/>
            <person name="Kim J.-J."/>
            <person name="Kim K.H."/>
            <person name="Pangilinan J."/>
            <person name="Lipzen A."/>
            <person name="Riley R."/>
            <person name="Grigoriev I.V."/>
            <person name="Spatafora J.W."/>
            <person name="Choi I.-G."/>
        </authorList>
    </citation>
    <scope>NUCLEOTIDE SEQUENCE [LARGE SCALE GENOMIC DNA]</scope>
    <source>
        <strain evidence="10 11">KUC8140</strain>
    </source>
</reference>
<accession>A0A0H2SHV3</accession>
<evidence type="ECO:0000256" key="8">
    <source>
        <dbReference type="SAM" id="MobiDB-lite"/>
    </source>
</evidence>
<protein>
    <submittedName>
        <fullName evidence="10">Cytosine-purine permease</fullName>
    </submittedName>
</protein>
<dbReference type="InterPro" id="IPR026030">
    <property type="entry name" value="Pur-cyt_permease_Fcy2/21/22"/>
</dbReference>
<evidence type="ECO:0000256" key="7">
    <source>
        <dbReference type="PIRNR" id="PIRNR002744"/>
    </source>
</evidence>
<feature type="region of interest" description="Disordered" evidence="8">
    <location>
        <begin position="1"/>
        <end position="29"/>
    </location>
</feature>
<dbReference type="PANTHER" id="PTHR31806">
    <property type="entry name" value="PURINE-CYTOSINE PERMEASE FCY2-RELATED"/>
    <property type="match status" value="1"/>
</dbReference>
<dbReference type="Proteomes" id="UP000053477">
    <property type="component" value="Unassembled WGS sequence"/>
</dbReference>
<evidence type="ECO:0000256" key="9">
    <source>
        <dbReference type="SAM" id="Phobius"/>
    </source>
</evidence>
<evidence type="ECO:0000256" key="1">
    <source>
        <dbReference type="ARBA" id="ARBA00004141"/>
    </source>
</evidence>
<sequence length="549" mass="59239">MDLPELEKNAIEGGYVGVQQPDRGGTDKKESAFLGENEVAAVSSDSSSTGHRDALGRIRKRCWNALGLLEIETSGIEPVPRVNRTDNRIYEMFLVWFSANLNVLAFSTGTAGPTLFGLSLRQSFAVIILVDSISFIIPAYFAIFGPKLGTRVMVQARFSFGYIGSMIPSLLNVASLEAFLILNSIVGGQTLASVSSKLSWDLGIVIIGLISLFMTFCGYRVVHWYETVAWIPNVVTFFVMLGVGAKHLVNAPSTSGAGVSAILSFASTTAAIDISWSTMIADYGVYHNANASSWRIVIYTYLGFFLSGVRRAELFCEKLVMHLLGAAFAASAPSVPSWNAGFDNASDIGGLISAVLSPLGGFGKLLTVMVALSISSSCGPTMYSVGTSFMNVAVFFARVPRSVYAIVSTAILIPVAIVGSTRFYATFVDLISFIGYWTASFAAIITAEHVVFRRSQYWRYNVEDWKDARRLPLGFAAVLAFIGSFGIMVPCMSQVWYVGPIARAGTGDIGVFVGFVSAAVLYLVFRAAELRFLRRDIPRSPADDGGGEL</sequence>
<dbReference type="Pfam" id="PF02133">
    <property type="entry name" value="Transp_cyt_pur"/>
    <property type="match status" value="1"/>
</dbReference>
<feature type="transmembrane region" description="Helical" evidence="9">
    <location>
        <begin position="348"/>
        <end position="372"/>
    </location>
</feature>
<dbReference type="AlphaFoldDB" id="A0A0H2SHV3"/>
<feature type="transmembrane region" description="Helical" evidence="9">
    <location>
        <begin position="228"/>
        <end position="245"/>
    </location>
</feature>
<keyword evidence="11" id="KW-1185">Reference proteome</keyword>
<feature type="transmembrane region" description="Helical" evidence="9">
    <location>
        <begin position="124"/>
        <end position="143"/>
    </location>
</feature>
<feature type="transmembrane region" description="Helical" evidence="9">
    <location>
        <begin position="198"/>
        <end position="222"/>
    </location>
</feature>
<comment type="similarity">
    <text evidence="2 7">Belongs to the purine-cytosine permease (2.A.39) family.</text>
</comment>
<feature type="transmembrane region" description="Helical" evidence="9">
    <location>
        <begin position="509"/>
        <end position="525"/>
    </location>
</feature>
<dbReference type="Gene3D" id="1.10.4160.10">
    <property type="entry name" value="Hydantoin permease"/>
    <property type="match status" value="1"/>
</dbReference>
<dbReference type="OrthoDB" id="2116389at2759"/>
<feature type="transmembrane region" description="Helical" evidence="9">
    <location>
        <begin position="163"/>
        <end position="186"/>
    </location>
</feature>
<dbReference type="GO" id="GO:0005886">
    <property type="term" value="C:plasma membrane"/>
    <property type="evidence" value="ECO:0007669"/>
    <property type="project" value="TreeGrafter"/>
</dbReference>
<dbReference type="InParanoid" id="A0A0H2SHV3"/>
<feature type="transmembrane region" description="Helical" evidence="9">
    <location>
        <begin position="473"/>
        <end position="497"/>
    </location>
</feature>
<evidence type="ECO:0000313" key="11">
    <source>
        <dbReference type="Proteomes" id="UP000053477"/>
    </source>
</evidence>
<keyword evidence="6 7" id="KW-0472">Membrane</keyword>
<dbReference type="PANTHER" id="PTHR31806:SF5">
    <property type="entry name" value="PURINE-CYTOSINE PERMEASE FCY21"/>
    <property type="match status" value="1"/>
</dbReference>
<feature type="transmembrane region" description="Helical" evidence="9">
    <location>
        <begin position="319"/>
        <end position="336"/>
    </location>
</feature>
<dbReference type="GO" id="GO:0022857">
    <property type="term" value="F:transmembrane transporter activity"/>
    <property type="evidence" value="ECO:0007669"/>
    <property type="project" value="InterPro"/>
</dbReference>
<feature type="transmembrane region" description="Helical" evidence="9">
    <location>
        <begin position="403"/>
        <end position="424"/>
    </location>
</feature>
<evidence type="ECO:0000256" key="6">
    <source>
        <dbReference type="ARBA" id="ARBA00023136"/>
    </source>
</evidence>
<keyword evidence="4 9" id="KW-0812">Transmembrane</keyword>
<dbReference type="InterPro" id="IPR001248">
    <property type="entry name" value="Pur-cyt_permease"/>
</dbReference>
<name>A0A0H2SHV3_9AGAM</name>
<gene>
    <name evidence="10" type="ORF">SCHPADRAFT_926370</name>
</gene>
<keyword evidence="5 9" id="KW-1133">Transmembrane helix</keyword>
<evidence type="ECO:0000256" key="3">
    <source>
        <dbReference type="ARBA" id="ARBA00022448"/>
    </source>
</evidence>
<evidence type="ECO:0000256" key="5">
    <source>
        <dbReference type="ARBA" id="ARBA00022989"/>
    </source>
</evidence>
<evidence type="ECO:0000313" key="10">
    <source>
        <dbReference type="EMBL" id="KLO16656.1"/>
    </source>
</evidence>
<feature type="transmembrane region" description="Helical" evidence="9">
    <location>
        <begin position="257"/>
        <end position="276"/>
    </location>
</feature>
<evidence type="ECO:0000256" key="4">
    <source>
        <dbReference type="ARBA" id="ARBA00022692"/>
    </source>
</evidence>
<proteinExistence type="inferred from homology"/>
<feature type="compositionally biased region" description="Basic and acidic residues" evidence="8">
    <location>
        <begin position="1"/>
        <end position="10"/>
    </location>
</feature>